<protein>
    <submittedName>
        <fullName evidence="2">Uncharacterized protein</fullName>
    </submittedName>
</protein>
<gene>
    <name evidence="2" type="ORF">BJ970_000821</name>
</gene>
<evidence type="ECO:0000256" key="1">
    <source>
        <dbReference type="SAM" id="MobiDB-lite"/>
    </source>
</evidence>
<feature type="compositionally biased region" description="Polar residues" evidence="1">
    <location>
        <begin position="201"/>
        <end position="211"/>
    </location>
</feature>
<dbReference type="EMBL" id="JACHIW010000001">
    <property type="protein sequence ID" value="MBB5153287.1"/>
    <property type="molecule type" value="Genomic_DNA"/>
</dbReference>
<keyword evidence="3" id="KW-1185">Reference proteome</keyword>
<dbReference type="RefSeq" id="WP_184723898.1">
    <property type="nucleotide sequence ID" value="NZ_JACHIW010000001.1"/>
</dbReference>
<comment type="caution">
    <text evidence="2">The sequence shown here is derived from an EMBL/GenBank/DDBJ whole genome shotgun (WGS) entry which is preliminary data.</text>
</comment>
<dbReference type="AlphaFoldDB" id="A0A840PZW7"/>
<sequence length="211" mass="22590">MLDPDDPELVYFGPAPDGRQMIRFRRQGGGDILATYTTTDGRPGWALSANSGDVVVADDPAAGNALARPWIPVPTTPVRPQDLPAVTAAGFETVVEARFAKTHAVIELSTLDTAESETAGEGRVVITDPAGHAEVVDIWAVGEQLANRRRGPFPVPGRPYEGTVSVTVLWRRTTGRGQIRSTALGLIQRESPSDQPERDLSTPSSTTPGRR</sequence>
<evidence type="ECO:0000313" key="2">
    <source>
        <dbReference type="EMBL" id="MBB5153287.1"/>
    </source>
</evidence>
<dbReference type="Proteomes" id="UP000584374">
    <property type="component" value="Unassembled WGS sequence"/>
</dbReference>
<reference evidence="2 3" key="1">
    <citation type="submission" date="2020-08" db="EMBL/GenBank/DDBJ databases">
        <title>Sequencing the genomes of 1000 actinobacteria strains.</title>
        <authorList>
            <person name="Klenk H.-P."/>
        </authorList>
    </citation>
    <scope>NUCLEOTIDE SEQUENCE [LARGE SCALE GENOMIC DNA]</scope>
    <source>
        <strain evidence="2 3">DSM 45584</strain>
    </source>
</reference>
<name>A0A840PZW7_9PSEU</name>
<evidence type="ECO:0000313" key="3">
    <source>
        <dbReference type="Proteomes" id="UP000584374"/>
    </source>
</evidence>
<organism evidence="2 3">
    <name type="scientific">Saccharopolyspora phatthalungensis</name>
    <dbReference type="NCBI Taxonomy" id="664693"/>
    <lineage>
        <taxon>Bacteria</taxon>
        <taxon>Bacillati</taxon>
        <taxon>Actinomycetota</taxon>
        <taxon>Actinomycetes</taxon>
        <taxon>Pseudonocardiales</taxon>
        <taxon>Pseudonocardiaceae</taxon>
        <taxon>Saccharopolyspora</taxon>
    </lineage>
</organism>
<proteinExistence type="predicted"/>
<feature type="region of interest" description="Disordered" evidence="1">
    <location>
        <begin position="180"/>
        <end position="211"/>
    </location>
</feature>
<feature type="compositionally biased region" description="Basic and acidic residues" evidence="1">
    <location>
        <begin position="191"/>
        <end position="200"/>
    </location>
</feature>
<accession>A0A840PZW7</accession>